<feature type="compositionally biased region" description="Basic residues" evidence="7">
    <location>
        <begin position="1087"/>
        <end position="1097"/>
    </location>
</feature>
<feature type="compositionally biased region" description="Acidic residues" evidence="7">
    <location>
        <begin position="649"/>
        <end position="661"/>
    </location>
</feature>
<dbReference type="AlphaFoldDB" id="A0A1G4JMB8"/>
<organism evidence="10 11">
    <name type="scientific">Lachancea dasiensis</name>
    <dbReference type="NCBI Taxonomy" id="1072105"/>
    <lineage>
        <taxon>Eukaryota</taxon>
        <taxon>Fungi</taxon>
        <taxon>Dikarya</taxon>
        <taxon>Ascomycota</taxon>
        <taxon>Saccharomycotina</taxon>
        <taxon>Saccharomycetes</taxon>
        <taxon>Saccharomycetales</taxon>
        <taxon>Saccharomycetaceae</taxon>
        <taxon>Lachancea</taxon>
    </lineage>
</organism>
<feature type="compositionally biased region" description="Low complexity" evidence="7">
    <location>
        <begin position="878"/>
        <end position="891"/>
    </location>
</feature>
<feature type="region of interest" description="Disordered" evidence="7">
    <location>
        <begin position="415"/>
        <end position="486"/>
    </location>
</feature>
<dbReference type="Proteomes" id="UP000190274">
    <property type="component" value="Chromosome F"/>
</dbReference>
<dbReference type="SMART" id="SM00568">
    <property type="entry name" value="GRAM"/>
    <property type="match status" value="1"/>
</dbReference>
<feature type="compositionally biased region" description="Polar residues" evidence="7">
    <location>
        <begin position="690"/>
        <end position="707"/>
    </location>
</feature>
<feature type="compositionally biased region" description="Polar residues" evidence="7">
    <location>
        <begin position="63"/>
        <end position="74"/>
    </location>
</feature>
<protein>
    <submittedName>
        <fullName evidence="10">LADA_0F11496g1_1</fullName>
    </submittedName>
</protein>
<feature type="compositionally biased region" description="Basic and acidic residues" evidence="7">
    <location>
        <begin position="899"/>
        <end position="912"/>
    </location>
</feature>
<dbReference type="Pfam" id="PF16016">
    <property type="entry name" value="VASt"/>
    <property type="match status" value="2"/>
</dbReference>
<dbReference type="GO" id="GO:0120015">
    <property type="term" value="F:sterol transfer activity"/>
    <property type="evidence" value="ECO:0007669"/>
    <property type="project" value="TreeGrafter"/>
</dbReference>
<dbReference type="GO" id="GO:0005739">
    <property type="term" value="C:mitochondrion"/>
    <property type="evidence" value="ECO:0007669"/>
    <property type="project" value="TreeGrafter"/>
</dbReference>
<keyword evidence="4 8" id="KW-1133">Transmembrane helix</keyword>
<feature type="region of interest" description="Disordered" evidence="7">
    <location>
        <begin position="1087"/>
        <end position="1111"/>
    </location>
</feature>
<keyword evidence="3 8" id="KW-0812">Transmembrane</keyword>
<keyword evidence="5 8" id="KW-0472">Membrane</keyword>
<feature type="region of interest" description="Disordered" evidence="7">
    <location>
        <begin position="640"/>
        <end position="675"/>
    </location>
</feature>
<keyword evidence="11" id="KW-1185">Reference proteome</keyword>
<proteinExistence type="inferred from homology"/>
<dbReference type="GO" id="GO:0140268">
    <property type="term" value="C:endoplasmic reticulum-plasma membrane contact site"/>
    <property type="evidence" value="ECO:0007669"/>
    <property type="project" value="TreeGrafter"/>
</dbReference>
<dbReference type="EMBL" id="LT598458">
    <property type="protein sequence ID" value="SCU91700.1"/>
    <property type="molecule type" value="Genomic_DNA"/>
</dbReference>
<dbReference type="CDD" id="cd13220">
    <property type="entry name" value="PH-GRAM_GRAMDC"/>
    <property type="match status" value="1"/>
</dbReference>
<feature type="compositionally biased region" description="Basic and acidic residues" evidence="7">
    <location>
        <begin position="83"/>
        <end position="97"/>
    </location>
</feature>
<dbReference type="PROSITE" id="PS51778">
    <property type="entry name" value="VAST"/>
    <property type="match status" value="2"/>
</dbReference>
<feature type="compositionally biased region" description="Polar residues" evidence="7">
    <location>
        <begin position="231"/>
        <end position="254"/>
    </location>
</feature>
<dbReference type="InterPro" id="IPR011993">
    <property type="entry name" value="PH-like_dom_sf"/>
</dbReference>
<feature type="compositionally biased region" description="Polar residues" evidence="7">
    <location>
        <begin position="425"/>
        <end position="450"/>
    </location>
</feature>
<feature type="region of interest" description="Disordered" evidence="7">
    <location>
        <begin position="874"/>
        <end position="912"/>
    </location>
</feature>
<gene>
    <name evidence="10" type="ORF">LADA_0F11496G</name>
</gene>
<accession>A0A1G4JMB8</accession>
<feature type="region of interest" description="Disordered" evidence="7">
    <location>
        <begin position="1"/>
        <end position="161"/>
    </location>
</feature>
<dbReference type="GO" id="GO:0032366">
    <property type="term" value="P:intracellular sterol transport"/>
    <property type="evidence" value="ECO:0007669"/>
    <property type="project" value="TreeGrafter"/>
</dbReference>
<evidence type="ECO:0000313" key="10">
    <source>
        <dbReference type="EMBL" id="SCU91700.1"/>
    </source>
</evidence>
<reference evidence="10 11" key="1">
    <citation type="submission" date="2016-03" db="EMBL/GenBank/DDBJ databases">
        <authorList>
            <person name="Devillers H."/>
        </authorList>
    </citation>
    <scope>NUCLEOTIDE SEQUENCE [LARGE SCALE GENOMIC DNA]</scope>
    <source>
        <strain evidence="10">CBS 10888</strain>
    </source>
</reference>
<evidence type="ECO:0000256" key="6">
    <source>
        <dbReference type="ARBA" id="ARBA00037847"/>
    </source>
</evidence>
<evidence type="ECO:0000259" key="9">
    <source>
        <dbReference type="PROSITE" id="PS51778"/>
    </source>
</evidence>
<feature type="compositionally biased region" description="Basic and acidic residues" evidence="7">
    <location>
        <begin position="109"/>
        <end position="121"/>
    </location>
</feature>
<dbReference type="GO" id="GO:0005789">
    <property type="term" value="C:endoplasmic reticulum membrane"/>
    <property type="evidence" value="ECO:0007669"/>
    <property type="project" value="UniProtKB-SubCell"/>
</dbReference>
<evidence type="ECO:0000256" key="7">
    <source>
        <dbReference type="SAM" id="MobiDB-lite"/>
    </source>
</evidence>
<evidence type="ECO:0000256" key="8">
    <source>
        <dbReference type="SAM" id="Phobius"/>
    </source>
</evidence>
<dbReference type="InterPro" id="IPR031968">
    <property type="entry name" value="VASt"/>
</dbReference>
<feature type="domain" description="VASt" evidence="9">
    <location>
        <begin position="710"/>
        <end position="876"/>
    </location>
</feature>
<feature type="transmembrane region" description="Helical" evidence="8">
    <location>
        <begin position="1127"/>
        <end position="1147"/>
    </location>
</feature>
<evidence type="ECO:0000256" key="1">
    <source>
        <dbReference type="ARBA" id="ARBA00004586"/>
    </source>
</evidence>
<evidence type="ECO:0000256" key="4">
    <source>
        <dbReference type="ARBA" id="ARBA00022989"/>
    </source>
</evidence>
<comment type="subcellular location">
    <subcellularLocation>
        <location evidence="6">Endomembrane system</location>
        <topology evidence="6">Single-pass membrane protein</topology>
    </subcellularLocation>
    <subcellularLocation>
        <location evidence="1">Endoplasmic reticulum membrane</location>
    </subcellularLocation>
</comment>
<dbReference type="PANTHER" id="PTHR23319:SF36">
    <property type="entry name" value="MEMBRANE-ANCHORED LIPID-BINDING PROTEIN LAM4-RELATED"/>
    <property type="match status" value="1"/>
</dbReference>
<dbReference type="GO" id="GO:0032541">
    <property type="term" value="C:cortical endoplasmic reticulum"/>
    <property type="evidence" value="ECO:0007669"/>
    <property type="project" value="TreeGrafter"/>
</dbReference>
<feature type="compositionally biased region" description="Polar residues" evidence="7">
    <location>
        <begin position="334"/>
        <end position="354"/>
    </location>
</feature>
<dbReference type="GO" id="GO:0032934">
    <property type="term" value="F:sterol binding"/>
    <property type="evidence" value="ECO:0007669"/>
    <property type="project" value="TreeGrafter"/>
</dbReference>
<dbReference type="Pfam" id="PF02893">
    <property type="entry name" value="GRAM"/>
    <property type="match status" value="1"/>
</dbReference>
<name>A0A1G4JMB8_9SACH</name>
<feature type="region of interest" description="Disordered" evidence="7">
    <location>
        <begin position="226"/>
        <end position="254"/>
    </location>
</feature>
<feature type="region of interest" description="Disordered" evidence="7">
    <location>
        <begin position="320"/>
        <end position="357"/>
    </location>
</feature>
<evidence type="ECO:0000256" key="5">
    <source>
        <dbReference type="ARBA" id="ARBA00023136"/>
    </source>
</evidence>
<dbReference type="InterPro" id="IPR004182">
    <property type="entry name" value="GRAM"/>
</dbReference>
<dbReference type="PANTHER" id="PTHR23319">
    <property type="entry name" value="GRAM DOMAIN CONTAINING 1B, ISOFORM E"/>
    <property type="match status" value="1"/>
</dbReference>
<feature type="domain" description="VASt" evidence="9">
    <location>
        <begin position="913"/>
        <end position="1080"/>
    </location>
</feature>
<feature type="compositionally biased region" description="Basic and acidic residues" evidence="7">
    <location>
        <begin position="42"/>
        <end position="57"/>
    </location>
</feature>
<dbReference type="Gene3D" id="2.30.29.30">
    <property type="entry name" value="Pleckstrin-homology domain (PH domain)/Phosphotyrosine-binding domain (PTB)"/>
    <property type="match status" value="1"/>
</dbReference>
<evidence type="ECO:0000256" key="3">
    <source>
        <dbReference type="ARBA" id="ARBA00022692"/>
    </source>
</evidence>
<feature type="compositionally biased region" description="Basic and acidic residues" evidence="7">
    <location>
        <begin position="13"/>
        <end position="26"/>
    </location>
</feature>
<evidence type="ECO:0000313" key="11">
    <source>
        <dbReference type="Proteomes" id="UP000190274"/>
    </source>
</evidence>
<comment type="similarity">
    <text evidence="2">Belongs to the YSP2 family.</text>
</comment>
<evidence type="ECO:0000256" key="2">
    <source>
        <dbReference type="ARBA" id="ARBA00006582"/>
    </source>
</evidence>
<sequence>MAGLNFFRRKKTKSDAKKGKVTDKQHGVSSESAGRHGVARRTVRDRSVSNLQAERDTGGVSKPSKNPSNRSFKNYSEKKRRSPPSEKLKHRTSEIVKSKLGHLNSSLDSSKEGSENNKAKGESPNNSYTNLAFHPASSQTVDGQTITNPESGASGLGGQQEDSGGFFTSIFSAAHSAANHLLNKSSGKLSSSEPEVKTIPENQLDLKQESQEQNPNSSFLQHLDFLLSPGPVSQNPDSSTFLSPSSNLNTQTKSSLGISLSRQYSGISGTASIAAGENDGTSVAETDLISSAEGIHFRSRKGESTIATLGRGNLTLDALAGANSDDTPLDAGSSRESSAAEQVSPAQHGNSVNDQRQRGKTLNAIDLGGVPLNGPNFTVALSPAVSDPGGHGNKSKVVRGVEPPQVDAMSQRNNDVLENDRSFVRPQNVNQLTLRTIPSKGIRNSMQRMRSLSLGGERQIPSPSVSSDEELSKSGEKNKRNRRLSAHISERKMDEFHTLFRESGVTQGEKLLADYSCALSRDILLQGRMYISAEHVCFNSSILGWVTNVVIPFKEIVQIEKRSTAGIFPNGIIFQTLHSKYIFASLLSRDATFDYITNIWNETVSGTGRNKSSNSYLESSSLRSSNIGLDSSFDSKIQQDHQTISDQFSSDEETSEEEYTEETSAAESDLGDSSSEIANGEFRIGKKSKISTLGPTQHAPTSENLPTANDERVVAETVLEAPLGKVVNILFGDDVSFIRRILQAQKNYEISKIPGLISSKERTFSYTKPLGGSIGPSKTSCEITETLEHYDLDDYVKAVQVSKTPDVPSGNAFVVKSTLYLSWAPRNCTKLIVLVAVDWVGKSWLKTAIEKGTFDGVTGTTKIMIEEINKIIHKEEGSSTTSPTTGGESEGWNLPSKGPQEHDKTEPGYTKEDGDVVINDAVTVPAPLGTVFQLLFGDDVSYLEKILEAQGNFDISSIPKFKNDVREYQFTKPLSGPVGPKKTKCFIEEKIVFNDFEDQIVVKQTTRTPDVPSGSSFSVETRFYLHWGANNCTRIFVVSNVIWTSKSWIKGAVEKGSIDGQKASIRVMQQELKNIIANAGRVKKTPNKKATKAKITRAKASNEKPGPESPKGFNPKTIFNWISSLSLTYQILGVIILFLGLVALFTHSTNRETNNFRIIGPGQIAIGGETYNYAPTLNTLYGAYEQQARSARRTSQAQNIVLNSEGQLWEWIQDRGTILQDNRSQHYSKKWLTTHKRQDVQEAIRLAESKLRELKLLLEDSE</sequence>
<dbReference type="InterPro" id="IPR051482">
    <property type="entry name" value="Cholesterol_transport"/>
</dbReference>
<feature type="compositionally biased region" description="Polar residues" evidence="7">
    <location>
        <begin position="123"/>
        <end position="151"/>
    </location>
</feature>
<feature type="region of interest" description="Disordered" evidence="7">
    <location>
        <begin position="688"/>
        <end position="708"/>
    </location>
</feature>
<dbReference type="GO" id="GO:0005886">
    <property type="term" value="C:plasma membrane"/>
    <property type="evidence" value="ECO:0007669"/>
    <property type="project" value="TreeGrafter"/>
</dbReference>
<dbReference type="OrthoDB" id="2162691at2759"/>